<sequence length="214" mass="23521">MKILLTAFDPFGGEKVNPALEAVKMVEDEIKGAEIVKLEIPTVFKEGPKTIFDKIEEINPDVVLSIGQAGGRSALTVEFVGINWADGRIADNEGNQPTGEKIFEDGETAYFSTLPVKGMVENIRKHEIPAHMSYTAGTFVCNDVLYSVLYYIDKHNKKIKSGFMHVPFAADQVVDKANGTPFMSLEMIAQGITHAIEAIVELDEDIDVNMGQTQ</sequence>
<keyword evidence="8 9" id="KW-0788">Thiol protease</keyword>
<dbReference type="Pfam" id="PF01470">
    <property type="entry name" value="Peptidase_C15"/>
    <property type="match status" value="1"/>
</dbReference>
<dbReference type="PROSITE" id="PS01334">
    <property type="entry name" value="PYRASE_CYS"/>
    <property type="match status" value="1"/>
</dbReference>
<dbReference type="PANTHER" id="PTHR23402">
    <property type="entry name" value="PROTEASE FAMILY C15 PYROGLUTAMYL-PEPTIDASE I-RELATED"/>
    <property type="match status" value="1"/>
</dbReference>
<dbReference type="MEROPS" id="C15.001"/>
<dbReference type="GO" id="GO:0006508">
    <property type="term" value="P:proteolysis"/>
    <property type="evidence" value="ECO:0007669"/>
    <property type="project" value="UniProtKB-KW"/>
</dbReference>
<evidence type="ECO:0000256" key="1">
    <source>
        <dbReference type="ARBA" id="ARBA00001770"/>
    </source>
</evidence>
<evidence type="ECO:0000256" key="7">
    <source>
        <dbReference type="ARBA" id="ARBA00022801"/>
    </source>
</evidence>
<dbReference type="RefSeq" id="WP_005398863.1">
    <property type="nucleotide sequence ID" value="NZ_JH601088.1"/>
</dbReference>
<dbReference type="PRINTS" id="PR00706">
    <property type="entry name" value="PYROGLUPTASE"/>
</dbReference>
<dbReference type="HAMAP" id="MF_00417">
    <property type="entry name" value="Pyrrolid_peptidase"/>
    <property type="match status" value="1"/>
</dbReference>
<dbReference type="OrthoDB" id="9779738at2"/>
<dbReference type="PIRSF" id="PIRSF015592">
    <property type="entry name" value="Prld-crbxl_pptds"/>
    <property type="match status" value="1"/>
</dbReference>
<feature type="active site" evidence="9">
    <location>
        <position position="78"/>
    </location>
</feature>
<dbReference type="Gene3D" id="3.40.630.20">
    <property type="entry name" value="Peptidase C15, pyroglutamyl peptidase I-like"/>
    <property type="match status" value="1"/>
</dbReference>
<dbReference type="NCBIfam" id="TIGR00504">
    <property type="entry name" value="pyro_pdase"/>
    <property type="match status" value="1"/>
</dbReference>
<dbReference type="eggNOG" id="COG2039">
    <property type="taxonomic scope" value="Bacteria"/>
</dbReference>
<dbReference type="CDD" id="cd00501">
    <property type="entry name" value="Peptidase_C15"/>
    <property type="match status" value="1"/>
</dbReference>
<dbReference type="InterPro" id="IPR036440">
    <property type="entry name" value="Peptidase_C15-like_sf"/>
</dbReference>
<dbReference type="STRING" id="883114.HMPREF9709_01348"/>
<comment type="similarity">
    <text evidence="4 9">Belongs to the peptidase C15 family.</text>
</comment>
<comment type="function">
    <text evidence="2 9">Removes 5-oxoproline from various penultimate amino acid residues except L-proline.</text>
</comment>
<dbReference type="PATRIC" id="fig|883114.3.peg.1340"/>
<evidence type="ECO:0000256" key="3">
    <source>
        <dbReference type="ARBA" id="ARBA00004496"/>
    </source>
</evidence>
<dbReference type="GO" id="GO:0016920">
    <property type="term" value="F:pyroglutamyl-peptidase activity"/>
    <property type="evidence" value="ECO:0007669"/>
    <property type="project" value="UniProtKB-UniRule"/>
</dbReference>
<dbReference type="EMBL" id="AGEI01000024">
    <property type="protein sequence ID" value="EHR33304.1"/>
    <property type="molecule type" value="Genomic_DNA"/>
</dbReference>
<evidence type="ECO:0000256" key="6">
    <source>
        <dbReference type="ARBA" id="ARBA00022670"/>
    </source>
</evidence>
<gene>
    <name evidence="9" type="primary">pcp</name>
    <name evidence="11" type="ORF">HMPREF9709_01348</name>
</gene>
<dbReference type="SUPFAM" id="SSF53182">
    <property type="entry name" value="Pyrrolidone carboxyl peptidase (pyroglutamate aminopeptidase)"/>
    <property type="match status" value="1"/>
</dbReference>
<comment type="subunit">
    <text evidence="9">Homotetramer.</text>
</comment>
<dbReference type="NCBIfam" id="NF009676">
    <property type="entry name" value="PRK13197.1"/>
    <property type="match status" value="1"/>
</dbReference>
<dbReference type="GeneID" id="96999315"/>
<evidence type="ECO:0000256" key="9">
    <source>
        <dbReference type="HAMAP-Rule" id="MF_00417"/>
    </source>
</evidence>
<dbReference type="InterPro" id="IPR029762">
    <property type="entry name" value="PGP-I_bact-type"/>
</dbReference>
<dbReference type="EC" id="3.4.19.3" evidence="9"/>
<reference evidence="11 12" key="1">
    <citation type="submission" date="2012-01" db="EMBL/GenBank/DDBJ databases">
        <title>The Genome Sequence of Helcococcus kunzii ATCC 51366.</title>
        <authorList>
            <consortium name="The Broad Institute Genome Sequencing Platform"/>
            <person name="Earl A."/>
            <person name="Ward D."/>
            <person name="Feldgarden M."/>
            <person name="Gevers D."/>
            <person name="Huys G."/>
            <person name="Young S.K."/>
            <person name="Zeng Q."/>
            <person name="Gargeya S."/>
            <person name="Fitzgerald M."/>
            <person name="Haas B."/>
            <person name="Abouelleil A."/>
            <person name="Alvarado L."/>
            <person name="Arachchi H.M."/>
            <person name="Berlin A."/>
            <person name="Chapman S.B."/>
            <person name="Gearin G."/>
            <person name="Goldberg J."/>
            <person name="Griggs A."/>
            <person name="Gujja S."/>
            <person name="Hansen M."/>
            <person name="Heiman D."/>
            <person name="Howarth C."/>
            <person name="Larimer J."/>
            <person name="Lui A."/>
            <person name="MacDonald P.J.P."/>
            <person name="McCowen C."/>
            <person name="Montmayeur A."/>
            <person name="Murphy C."/>
            <person name="Neiman D."/>
            <person name="Pearson M."/>
            <person name="Priest M."/>
            <person name="Roberts A."/>
            <person name="Saif S."/>
            <person name="Shea T."/>
            <person name="Sisk P."/>
            <person name="Stolte C."/>
            <person name="Sykes S."/>
            <person name="Wortman J."/>
            <person name="Nusbaum C."/>
            <person name="Birren B."/>
        </authorList>
    </citation>
    <scope>NUCLEOTIDE SEQUENCE [LARGE SCALE GENOMIC DNA]</scope>
    <source>
        <strain evidence="11 12">ATCC 51366</strain>
    </source>
</reference>
<evidence type="ECO:0000256" key="8">
    <source>
        <dbReference type="ARBA" id="ARBA00022807"/>
    </source>
</evidence>
<dbReference type="HOGENOM" id="CLU_043960_4_0_9"/>
<feature type="active site" evidence="9 10">
    <location>
        <position position="141"/>
    </location>
</feature>
<dbReference type="InterPro" id="IPR033694">
    <property type="entry name" value="PGPEP1_Cys_AS"/>
</dbReference>
<comment type="caution">
    <text evidence="11">The sequence shown here is derived from an EMBL/GenBank/DDBJ whole genome shotgun (WGS) entry which is preliminary data.</text>
</comment>
<dbReference type="AlphaFoldDB" id="H3NPS6"/>
<keyword evidence="7 9" id="KW-0378">Hydrolase</keyword>
<dbReference type="InterPro" id="IPR016125">
    <property type="entry name" value="Peptidase_C15-like"/>
</dbReference>
<evidence type="ECO:0000256" key="2">
    <source>
        <dbReference type="ARBA" id="ARBA00002280"/>
    </source>
</evidence>
<evidence type="ECO:0000256" key="5">
    <source>
        <dbReference type="ARBA" id="ARBA00022490"/>
    </source>
</evidence>
<dbReference type="FunFam" id="3.40.630.20:FF:000001">
    <property type="entry name" value="Pyrrolidone-carboxylate peptidase"/>
    <property type="match status" value="1"/>
</dbReference>
<keyword evidence="12" id="KW-1185">Reference proteome</keyword>
<evidence type="ECO:0000313" key="11">
    <source>
        <dbReference type="EMBL" id="EHR33304.1"/>
    </source>
</evidence>
<dbReference type="Proteomes" id="UP000004191">
    <property type="component" value="Unassembled WGS sequence"/>
</dbReference>
<evidence type="ECO:0000256" key="10">
    <source>
        <dbReference type="PROSITE-ProRule" id="PRU10077"/>
    </source>
</evidence>
<comment type="catalytic activity">
    <reaction evidence="1 9 10">
        <text>Release of an N-terminal pyroglutamyl group from a polypeptide, the second amino acid generally not being Pro.</text>
        <dbReference type="EC" id="3.4.19.3"/>
    </reaction>
</comment>
<evidence type="ECO:0000256" key="4">
    <source>
        <dbReference type="ARBA" id="ARBA00006641"/>
    </source>
</evidence>
<feature type="active site" evidence="9">
    <location>
        <position position="165"/>
    </location>
</feature>
<accession>H3NPS6</accession>
<dbReference type="GO" id="GO:0005829">
    <property type="term" value="C:cytosol"/>
    <property type="evidence" value="ECO:0007669"/>
    <property type="project" value="InterPro"/>
</dbReference>
<dbReference type="PANTHER" id="PTHR23402:SF1">
    <property type="entry name" value="PYROGLUTAMYL-PEPTIDASE I"/>
    <property type="match status" value="1"/>
</dbReference>
<protein>
    <recommendedName>
        <fullName evidence="9">Pyrrolidone-carboxylate peptidase</fullName>
        <ecNumber evidence="9">3.4.19.3</ecNumber>
    </recommendedName>
    <alternativeName>
        <fullName evidence="9">5-oxoprolyl-peptidase</fullName>
    </alternativeName>
    <alternativeName>
        <fullName evidence="9">Pyroglutamyl-peptidase I</fullName>
        <shortName evidence="9">PGP-I</shortName>
        <shortName evidence="9">Pyrase</shortName>
    </alternativeName>
</protein>
<organism evidence="11 12">
    <name type="scientific">Helcococcus kunzii ATCC 51366</name>
    <dbReference type="NCBI Taxonomy" id="883114"/>
    <lineage>
        <taxon>Bacteria</taxon>
        <taxon>Bacillati</taxon>
        <taxon>Bacillota</taxon>
        <taxon>Tissierellia</taxon>
        <taxon>Tissierellales</taxon>
        <taxon>Peptoniphilaceae</taxon>
        <taxon>Helcococcus</taxon>
    </lineage>
</organism>
<evidence type="ECO:0000313" key="12">
    <source>
        <dbReference type="Proteomes" id="UP000004191"/>
    </source>
</evidence>
<dbReference type="InterPro" id="IPR000816">
    <property type="entry name" value="Peptidase_C15"/>
</dbReference>
<comment type="subcellular location">
    <subcellularLocation>
        <location evidence="3 9">Cytoplasm</location>
    </subcellularLocation>
</comment>
<keyword evidence="5 9" id="KW-0963">Cytoplasm</keyword>
<name>H3NPS6_9FIRM</name>
<proteinExistence type="inferred from homology"/>
<keyword evidence="6 9" id="KW-0645">Protease</keyword>